<evidence type="ECO:0000313" key="1">
    <source>
        <dbReference type="EMBL" id="KNZ46030.1"/>
    </source>
</evidence>
<accession>A0A0L6UDZ1</accession>
<dbReference type="Proteomes" id="UP000037035">
    <property type="component" value="Unassembled WGS sequence"/>
</dbReference>
<protein>
    <submittedName>
        <fullName evidence="1">Uncharacterized protein</fullName>
    </submittedName>
</protein>
<name>A0A0L6UDZ1_9BASI</name>
<organism evidence="1 2">
    <name type="scientific">Puccinia sorghi</name>
    <dbReference type="NCBI Taxonomy" id="27349"/>
    <lineage>
        <taxon>Eukaryota</taxon>
        <taxon>Fungi</taxon>
        <taxon>Dikarya</taxon>
        <taxon>Basidiomycota</taxon>
        <taxon>Pucciniomycotina</taxon>
        <taxon>Pucciniomycetes</taxon>
        <taxon>Pucciniales</taxon>
        <taxon>Pucciniaceae</taxon>
        <taxon>Puccinia</taxon>
    </lineage>
</organism>
<dbReference type="AlphaFoldDB" id="A0A0L6UDZ1"/>
<dbReference type="VEuPathDB" id="FungiDB:VP01_7617g1"/>
<dbReference type="OrthoDB" id="10621892at2759"/>
<keyword evidence="2" id="KW-1185">Reference proteome</keyword>
<reference evidence="1 2" key="1">
    <citation type="submission" date="2015-08" db="EMBL/GenBank/DDBJ databases">
        <title>Next Generation Sequencing and Analysis of the Genome of Puccinia sorghi L Schw, the Causal Agent of Maize Common Rust.</title>
        <authorList>
            <person name="Rochi L."/>
            <person name="Burguener G."/>
            <person name="Darino M."/>
            <person name="Turjanski A."/>
            <person name="Kreff E."/>
            <person name="Dieguez M.J."/>
            <person name="Sacco F."/>
        </authorList>
    </citation>
    <scope>NUCLEOTIDE SEQUENCE [LARGE SCALE GENOMIC DNA]</scope>
    <source>
        <strain evidence="1 2">RO10H11247</strain>
    </source>
</reference>
<comment type="caution">
    <text evidence="1">The sequence shown here is derived from an EMBL/GenBank/DDBJ whole genome shotgun (WGS) entry which is preliminary data.</text>
</comment>
<proteinExistence type="predicted"/>
<evidence type="ECO:0000313" key="2">
    <source>
        <dbReference type="Proteomes" id="UP000037035"/>
    </source>
</evidence>
<dbReference type="EMBL" id="LAVV01013069">
    <property type="protein sequence ID" value="KNZ46030.1"/>
    <property type="molecule type" value="Genomic_DNA"/>
</dbReference>
<sequence length="143" mass="16747">SFTFCTKNNQKFLGMNERCFTVYQAIHNQSIHSQLKKDLIENQWKLHENRFRKKAAMGMNQGSECSSSSGNGVILFQENLASFSRSSHLIFSFHPHQPCVALVYFSSQSTYFFFFESQSEKRKTNIMRRRKKNSLELYKIKGP</sequence>
<gene>
    <name evidence="1" type="ORF">VP01_7617g1</name>
</gene>
<feature type="non-terminal residue" evidence="1">
    <location>
        <position position="1"/>
    </location>
</feature>